<dbReference type="AlphaFoldDB" id="A0A7X0LLR6"/>
<evidence type="ECO:0000256" key="10">
    <source>
        <dbReference type="ARBA" id="ARBA00038001"/>
    </source>
</evidence>
<feature type="domain" description="Rieske" evidence="13">
    <location>
        <begin position="237"/>
        <end position="332"/>
    </location>
</feature>
<accession>A0A7X0LLR6</accession>
<comment type="caution">
    <text evidence="14">The sequence shown here is derived from an EMBL/GenBank/DDBJ whole genome shotgun (WGS) entry which is preliminary data.</text>
</comment>
<keyword evidence="6" id="KW-0408">Iron</keyword>
<keyword evidence="4" id="KW-0479">Metal-binding</keyword>
<dbReference type="PANTHER" id="PTHR21496:SF0">
    <property type="entry name" value="RIESKE DOMAIN-CONTAINING PROTEIN"/>
    <property type="match status" value="1"/>
</dbReference>
<dbReference type="InterPro" id="IPR017941">
    <property type="entry name" value="Rieske_2Fe-2S"/>
</dbReference>
<evidence type="ECO:0000256" key="7">
    <source>
        <dbReference type="ARBA" id="ARBA00023014"/>
    </source>
</evidence>
<organism evidence="14 15">
    <name type="scientific">Algisphaera agarilytica</name>
    <dbReference type="NCBI Taxonomy" id="1385975"/>
    <lineage>
        <taxon>Bacteria</taxon>
        <taxon>Pseudomonadati</taxon>
        <taxon>Planctomycetota</taxon>
        <taxon>Phycisphaerae</taxon>
        <taxon>Phycisphaerales</taxon>
        <taxon>Phycisphaeraceae</taxon>
        <taxon>Algisphaera</taxon>
    </lineage>
</organism>
<dbReference type="Proteomes" id="UP000541810">
    <property type="component" value="Unassembled WGS sequence"/>
</dbReference>
<keyword evidence="15" id="KW-1185">Reference proteome</keyword>
<dbReference type="Gene3D" id="2.102.10.10">
    <property type="entry name" value="Rieske [2Fe-2S] iron-sulphur domain"/>
    <property type="match status" value="1"/>
</dbReference>
<evidence type="ECO:0000256" key="4">
    <source>
        <dbReference type="ARBA" id="ARBA00022723"/>
    </source>
</evidence>
<feature type="transmembrane region" description="Helical" evidence="12">
    <location>
        <begin position="20"/>
        <end position="40"/>
    </location>
</feature>
<keyword evidence="5 12" id="KW-1133">Transmembrane helix</keyword>
<evidence type="ECO:0000256" key="6">
    <source>
        <dbReference type="ARBA" id="ARBA00023004"/>
    </source>
</evidence>
<evidence type="ECO:0000256" key="12">
    <source>
        <dbReference type="SAM" id="Phobius"/>
    </source>
</evidence>
<gene>
    <name evidence="14" type="ORF">HNQ40_003103</name>
</gene>
<evidence type="ECO:0000256" key="9">
    <source>
        <dbReference type="ARBA" id="ARBA00034078"/>
    </source>
</evidence>
<feature type="compositionally biased region" description="Pro residues" evidence="11">
    <location>
        <begin position="351"/>
        <end position="360"/>
    </location>
</feature>
<name>A0A7X0LLR6_9BACT</name>
<feature type="transmembrane region" description="Helical" evidence="12">
    <location>
        <begin position="52"/>
        <end position="73"/>
    </location>
</feature>
<dbReference type="Pfam" id="PF00355">
    <property type="entry name" value="Rieske"/>
    <property type="match status" value="1"/>
</dbReference>
<feature type="region of interest" description="Disordered" evidence="11">
    <location>
        <begin position="332"/>
        <end position="360"/>
    </location>
</feature>
<feature type="transmembrane region" description="Helical" evidence="12">
    <location>
        <begin position="173"/>
        <end position="191"/>
    </location>
</feature>
<evidence type="ECO:0000256" key="11">
    <source>
        <dbReference type="SAM" id="MobiDB-lite"/>
    </source>
</evidence>
<dbReference type="GO" id="GO:0046872">
    <property type="term" value="F:metal ion binding"/>
    <property type="evidence" value="ECO:0007669"/>
    <property type="project" value="UniProtKB-KW"/>
</dbReference>
<evidence type="ECO:0000313" key="14">
    <source>
        <dbReference type="EMBL" id="MBB6431297.1"/>
    </source>
</evidence>
<feature type="transmembrane region" description="Helical" evidence="12">
    <location>
        <begin position="93"/>
        <end position="112"/>
    </location>
</feature>
<sequence length="360" mass="39243">MSHAYRAVQWNKHKKVYDLLLAGGVGLYLVVFVVVSSLALSGDNGITPMTLLIRAFGTAAIILLHLILCIGPLARLWPGVFAPLLYNRRHMGVTMFILAFLHAALATLWYHGFGVVNPIVSIFTSNGNYDQIAAFPFQPLGFIALLILFLMAATSHDFWLANLGPRTWKTLHTLVYVAYALLVMHVVLGALQSNPSVLYIGLLVLGFVMIAGLHLITGWREWRKDAAAPNTDDQEWIDVADVNDIEDGYGKVVTLAGSERIAVLKYDGKVSAVSNVCAHQHGPLGEGKVVDGCLTCPWHGYQYLPHNGQSPPPFTEKIPTYRVSVQGSRILVNPEPLPPGTAVEPATIEASPPPESNHEA</sequence>
<evidence type="ECO:0000256" key="8">
    <source>
        <dbReference type="ARBA" id="ARBA00023136"/>
    </source>
</evidence>
<reference evidence="14 15" key="1">
    <citation type="submission" date="2020-08" db="EMBL/GenBank/DDBJ databases">
        <title>Genomic Encyclopedia of Type Strains, Phase IV (KMG-IV): sequencing the most valuable type-strain genomes for metagenomic binning, comparative biology and taxonomic classification.</title>
        <authorList>
            <person name="Goeker M."/>
        </authorList>
    </citation>
    <scope>NUCLEOTIDE SEQUENCE [LARGE SCALE GENOMIC DNA]</scope>
    <source>
        <strain evidence="14 15">DSM 103725</strain>
    </source>
</reference>
<keyword evidence="8 12" id="KW-0472">Membrane</keyword>
<comment type="cofactor">
    <cofactor evidence="9">
        <name>[2Fe-2S] cluster</name>
        <dbReference type="ChEBI" id="CHEBI:190135"/>
    </cofactor>
</comment>
<evidence type="ECO:0000256" key="3">
    <source>
        <dbReference type="ARBA" id="ARBA00022714"/>
    </source>
</evidence>
<dbReference type="PANTHER" id="PTHR21496">
    <property type="entry name" value="FERREDOXIN-RELATED"/>
    <property type="match status" value="1"/>
</dbReference>
<keyword evidence="3" id="KW-0001">2Fe-2S</keyword>
<keyword evidence="7" id="KW-0411">Iron-sulfur</keyword>
<dbReference type="PROSITE" id="PS51296">
    <property type="entry name" value="RIESKE"/>
    <property type="match status" value="1"/>
</dbReference>
<dbReference type="InterPro" id="IPR013130">
    <property type="entry name" value="Fe3_Rdtase_TM_dom"/>
</dbReference>
<dbReference type="Pfam" id="PF01794">
    <property type="entry name" value="Ferric_reduct"/>
    <property type="match status" value="1"/>
</dbReference>
<evidence type="ECO:0000259" key="13">
    <source>
        <dbReference type="PROSITE" id="PS51296"/>
    </source>
</evidence>
<comment type="similarity">
    <text evidence="10">Belongs to the bacterial ring-hydroxylating dioxygenase ferredoxin component family.</text>
</comment>
<comment type="subcellular location">
    <subcellularLocation>
        <location evidence="1">Membrane</location>
        <topology evidence="1">Multi-pass membrane protein</topology>
    </subcellularLocation>
</comment>
<evidence type="ECO:0000256" key="1">
    <source>
        <dbReference type="ARBA" id="ARBA00004141"/>
    </source>
</evidence>
<dbReference type="EMBL" id="JACHGY010000001">
    <property type="protein sequence ID" value="MBB6431297.1"/>
    <property type="molecule type" value="Genomic_DNA"/>
</dbReference>
<dbReference type="InterPro" id="IPR036922">
    <property type="entry name" value="Rieske_2Fe-2S_sf"/>
</dbReference>
<dbReference type="RefSeq" id="WP_184678776.1">
    <property type="nucleotide sequence ID" value="NZ_JACHGY010000001.1"/>
</dbReference>
<dbReference type="CDD" id="cd03467">
    <property type="entry name" value="Rieske"/>
    <property type="match status" value="1"/>
</dbReference>
<evidence type="ECO:0000256" key="2">
    <source>
        <dbReference type="ARBA" id="ARBA00022692"/>
    </source>
</evidence>
<protein>
    <submittedName>
        <fullName evidence="14">DMSO/TMAO reductase YedYZ heme-binding membrane subunit</fullName>
    </submittedName>
</protein>
<feature type="transmembrane region" description="Helical" evidence="12">
    <location>
        <begin position="132"/>
        <end position="152"/>
    </location>
</feature>
<dbReference type="SUPFAM" id="SSF50022">
    <property type="entry name" value="ISP domain"/>
    <property type="match status" value="1"/>
</dbReference>
<feature type="transmembrane region" description="Helical" evidence="12">
    <location>
        <begin position="197"/>
        <end position="216"/>
    </location>
</feature>
<dbReference type="GO" id="GO:0051537">
    <property type="term" value="F:2 iron, 2 sulfur cluster binding"/>
    <property type="evidence" value="ECO:0007669"/>
    <property type="project" value="UniProtKB-KW"/>
</dbReference>
<keyword evidence="2 12" id="KW-0812">Transmembrane</keyword>
<dbReference type="GO" id="GO:0016020">
    <property type="term" value="C:membrane"/>
    <property type="evidence" value="ECO:0007669"/>
    <property type="project" value="UniProtKB-SubCell"/>
</dbReference>
<proteinExistence type="inferred from homology"/>
<evidence type="ECO:0000256" key="5">
    <source>
        <dbReference type="ARBA" id="ARBA00022989"/>
    </source>
</evidence>
<evidence type="ECO:0000313" key="15">
    <source>
        <dbReference type="Proteomes" id="UP000541810"/>
    </source>
</evidence>